<protein>
    <recommendedName>
        <fullName evidence="2">Filamentous haemagglutinin FhaB/tRNA nuclease CdiA-like TPS domain-containing protein</fullName>
    </recommendedName>
</protein>
<feature type="domain" description="Filamentous haemagglutinin FhaB/tRNA nuclease CdiA-like TPS" evidence="2">
    <location>
        <begin position="33"/>
        <end position="147"/>
    </location>
</feature>
<dbReference type="Pfam" id="PF05860">
    <property type="entry name" value="TPS"/>
    <property type="match status" value="1"/>
</dbReference>
<dbReference type="RefSeq" id="WP_069966448.1">
    <property type="nucleotide sequence ID" value="NZ_CM124774.1"/>
</dbReference>
<dbReference type="NCBIfam" id="TIGR01901">
    <property type="entry name" value="adhes_NPXG"/>
    <property type="match status" value="1"/>
</dbReference>
<dbReference type="InterPro" id="IPR012334">
    <property type="entry name" value="Pectin_lyas_fold"/>
</dbReference>
<feature type="chain" id="PRO_5009184386" description="Filamentous haemagglutinin FhaB/tRNA nuclease CdiA-like TPS domain-containing protein" evidence="1">
    <location>
        <begin position="29"/>
        <end position="1877"/>
    </location>
</feature>
<sequence length="1877" mass="193785">MIITWILLRRLIAGLTASLWMVPSATFAQGIIPAADSTNTQVLPTGNQFNIQGGQRSGDGANLFHSFQQFNLSPGQIANFLTTPQVQNILGRINGGDASIINGLIQVTGGNSNLYLMNPAGIVFGSSAQLNVSGSFLATTANAIGFSSQQWFPITGEYNAQNLLGNPNQFLFSALQPGAIINLGNLQVGSGESIQLLAGNILNLGTLQSPGGEITIASVPGEKLIRLSQAGHLLSLEIHPSHLQSNSPILPLSLPQLITAAGVAHATQLSTNESGQIRLQGSPIDLIEDGNQTAIAHRLDVSNSSGARGGEINILGDRISLVNAHLNADGADGGGNIRIGGDFQGRGTIPNAQTTFVDSNSRISANALTSGEGGRIIVWADRNTAFSGFLSATGYQGGFVEVSGKDNLWFRGQVDVSGRGGNAGTILFDPKNITIADGGSDPVSGNSQFTDNSTASVTFDADFLNNLTGNVILEAHNDITVSEPIISGTLSSLELKAGRSLNLNADIDTSGGNGNLILRANNAQADLNIRDSGEATITQASGTTLNAGSGNILIEMGTLNSPGSITLGNLVTQGGDIQVLGQGNINLTGDIFTQVPSGTAGDITIATPFGNISAATNRVINANSEDISIGRGGNIILEAPGDITTSIVSAYGAEAGGNIRLTSSQGAINTTAITSPFEAFANLNTFSANGIAGEITLEAFGNITTRRIATGAGVSGSQETQAGKITVTSQTGNIEILAPDNPISIFALSPTGGGGNVTLTALGGKIQTGDMQADGALQGGNITLEAREIQTGSLFLGNTEFSFANAGKGGAIRLQATGDISVGDINTQGFEASGAIAISTTQGTIQAGQLLSASGGGEGGNIRLTGSRGISVGEVQTTGRTQGGAIEIISDRGTLTLGGGVNSTSSLGTGGPIALNAAQGNLTTSGDIRSSGLEQGGNITLEATLGAIDTTAGSVSSFSANGVGGDIALTALTEIVTQNLDSYGFTQGGNITLQTQEGFIDTTAGFLSSYSEGGFAGEVRLDAFLQITTNSIRSEGKLGGGNIQLTSQTGGIDTSLGIIRAESSQGNGGTIRLEALRDVQTGFIRAFSTGDATARGGDIELTSRQGAIATTTGDLSGEATLTDNADVASQTVASLFREEFANLDAYSRLGIAGKVTLTAQNGITTSHISSFGGVRGGDVSLQSQQGNIQTGVIFSYAQQGTGGRISLSTQTLGDIDVQHLATYSAGSQGRGGNINLNAVGEITLNNIASYGNAASGDVALLSQAGNITTGTIQTLAPSGVSGNINLQTLPSIRGDIRTANITSAGGLGAGDIYIVAADGSIITGNITTDGGAGRGGRVVVDAGGSVNTGNITSTGAQGGSDITVSSGTGEINTGVIATPGGEITINTGATPLPPLPEPIPPPSVPILPVPDSQPLPNRPPILPELRDAQLDRTFIRNSLAPAEQADRVSTLRTRLDLDIDGRSLNAPLTSIVSLEAIAELDNARSTEFVNYFGEEVGNSSLTTASAREALKAIAQTTGTQSAVVYITLTDSQIELVVFTANGSPIRRVVPGVSRQQVLATAKQFYDEITNPRRREFTAYLEVGQQLYNWLIAPLETDLQAESIDTLLFSLDAGLRSLPIAALHDGQQFLIEKYSLSAIPSISLMDARYRSLKDAKVLAMGASEFVSLPPLLSVPVELSVISERLWQGEAFLNTEFTQTNLRSQRQNYPYPIIHLATHADFKPGALSNSYIQLWGNDKLTLDQLRQLGWHNPAVELLVLSACRTAFGDEQAELGFAGLAIQAGVKTALASLWYVSDEGTLALMSEFYQYLSQAPIKAEALRQAQLAMLRGHVSIEDGQLRGSGTRGEILLPPELATLDNQQLSHPYYWSGFTMIGSPW</sequence>
<keyword evidence="1" id="KW-0732">Signal</keyword>
<gene>
    <name evidence="3" type="ORF">BH720_06945</name>
</gene>
<dbReference type="Gene3D" id="2.160.20.10">
    <property type="entry name" value="Single-stranded right-handed beta-helix, Pectin lyase-like"/>
    <property type="match status" value="2"/>
</dbReference>
<evidence type="ECO:0000313" key="3">
    <source>
        <dbReference type="EMBL" id="OEJ76007.1"/>
    </source>
</evidence>
<dbReference type="InterPro" id="IPR011050">
    <property type="entry name" value="Pectin_lyase_fold/virulence"/>
</dbReference>
<dbReference type="Pfam" id="PF12770">
    <property type="entry name" value="CHAT"/>
    <property type="match status" value="1"/>
</dbReference>
<organism evidence="3">
    <name type="scientific">Desertifilum tharense IPPAS B-1220</name>
    <dbReference type="NCBI Taxonomy" id="1781255"/>
    <lineage>
        <taxon>Bacteria</taxon>
        <taxon>Bacillati</taxon>
        <taxon>Cyanobacteriota</taxon>
        <taxon>Cyanophyceae</taxon>
        <taxon>Desertifilales</taxon>
        <taxon>Desertifilaceae</taxon>
        <taxon>Desertifilum</taxon>
    </lineage>
</organism>
<reference evidence="3" key="1">
    <citation type="submission" date="2016-09" db="EMBL/GenBank/DDBJ databases">
        <title>Draft genome of thermotolerant cyanobacterium Desertifilum sp. strain IPPAS B-1220.</title>
        <authorList>
            <person name="Sinetova M.A."/>
            <person name="Bolakhan K."/>
            <person name="Zayadan B.K."/>
            <person name="Mironov K.S."/>
            <person name="Ustinova V."/>
            <person name="Kupriyanova E.V."/>
            <person name="Sidorov R.A."/>
            <person name="Skrypnik A.N."/>
            <person name="Gogoleva N.E."/>
            <person name="Gogolev Y.V."/>
            <person name="Los D.A."/>
        </authorList>
    </citation>
    <scope>NUCLEOTIDE SEQUENCE [LARGE SCALE GENOMIC DNA]</scope>
    <source>
        <strain evidence="3">IPPAS B-1220</strain>
    </source>
</reference>
<proteinExistence type="predicted"/>
<accession>A0A1E5QN43</accession>
<comment type="caution">
    <text evidence="3">The sequence shown here is derived from an EMBL/GenBank/DDBJ whole genome shotgun (WGS) entry which is preliminary data.</text>
</comment>
<dbReference type="InterPro" id="IPR008638">
    <property type="entry name" value="FhaB/CdiA-like_TPS"/>
</dbReference>
<dbReference type="OrthoDB" id="433405at2"/>
<dbReference type="InterPro" id="IPR024983">
    <property type="entry name" value="CHAT_dom"/>
</dbReference>
<dbReference type="STRING" id="1781255.BH720_06945"/>
<feature type="signal peptide" evidence="1">
    <location>
        <begin position="1"/>
        <end position="28"/>
    </location>
</feature>
<evidence type="ECO:0000259" key="2">
    <source>
        <dbReference type="SMART" id="SM00912"/>
    </source>
</evidence>
<dbReference type="EMBL" id="MJGC01000042">
    <property type="protein sequence ID" value="OEJ76007.1"/>
    <property type="molecule type" value="Genomic_DNA"/>
</dbReference>
<dbReference type="SMART" id="SM00912">
    <property type="entry name" value="Haemagg_act"/>
    <property type="match status" value="1"/>
</dbReference>
<name>A0A1E5QN43_9CYAN</name>
<evidence type="ECO:0000256" key="1">
    <source>
        <dbReference type="SAM" id="SignalP"/>
    </source>
</evidence>
<dbReference type="SUPFAM" id="SSF51126">
    <property type="entry name" value="Pectin lyase-like"/>
    <property type="match status" value="1"/>
</dbReference>